<feature type="transmembrane region" description="Helical" evidence="2">
    <location>
        <begin position="12"/>
        <end position="30"/>
    </location>
</feature>
<keyword evidence="2" id="KW-0472">Membrane</keyword>
<dbReference type="VEuPathDB" id="TriTrypDB:TRSC58_06807"/>
<name>A0A422NAB3_TRYRA</name>
<dbReference type="AlphaFoldDB" id="A0A422NAB3"/>
<dbReference type="RefSeq" id="XP_029236873.1">
    <property type="nucleotide sequence ID" value="XM_029383288.1"/>
</dbReference>
<reference evidence="3 4" key="1">
    <citation type="journal article" date="2018" name="BMC Genomics">
        <title>Genomic comparison of Trypanosoma conorhini and Trypanosoma rangeli to Trypanosoma cruzi strains of high and low virulence.</title>
        <authorList>
            <person name="Bradwell K.R."/>
            <person name="Koparde V.N."/>
            <person name="Matveyev A.V."/>
            <person name="Serrano M.G."/>
            <person name="Alves J.M."/>
            <person name="Parikh H."/>
            <person name="Huang B."/>
            <person name="Lee V."/>
            <person name="Espinosa-Alvarez O."/>
            <person name="Ortiz P.A."/>
            <person name="Costa-Martins A.G."/>
            <person name="Teixeira M.M."/>
            <person name="Buck G.A."/>
        </authorList>
    </citation>
    <scope>NUCLEOTIDE SEQUENCE [LARGE SCALE GENOMIC DNA]</scope>
    <source>
        <strain evidence="3 4">AM80</strain>
    </source>
</reference>
<comment type="caution">
    <text evidence="3">The sequence shown here is derived from an EMBL/GenBank/DDBJ whole genome shotgun (WGS) entry which is preliminary data.</text>
</comment>
<dbReference type="GeneID" id="40330377"/>
<dbReference type="Proteomes" id="UP000283634">
    <property type="component" value="Unassembled WGS sequence"/>
</dbReference>
<gene>
    <name evidence="3" type="ORF">TraAM80_06444</name>
</gene>
<keyword evidence="2" id="KW-0812">Transmembrane</keyword>
<proteinExistence type="predicted"/>
<evidence type="ECO:0000256" key="1">
    <source>
        <dbReference type="SAM" id="MobiDB-lite"/>
    </source>
</evidence>
<keyword evidence="2" id="KW-1133">Transmembrane helix</keyword>
<sequence>MQRKVTRDVRIVFFLSIDMVAGCAAGRTYVLHVKRGDKIHTSSPPLTADEGGKLHVNLFRTFTSTLQRQNDQKYKKKELKFRVEEVRSKTVKTFSYDLSKNIVDESFPERKVVIRESNGTVELYLRLRGTAECLHYQQQSVQTGPTVSFTSYMRGTSSASSLVPWEIPSVYDATPTSSIAVDDYVSVIDSLTEAASEKRGDELHSETQETEAGDETNTGSLDKDLARPKSVFQTLMTSPKRSTVDTLNEIRNKNSQGPGFTRGPAVVDSTRKETPPPPKVPSKRIMVDLKEDPVHRVIKQICAALRQSKDTDKESQKVRHAPKEAQLTLNFYVQQTGETLERFVIGFLAHVLLEVCEETRHIGSWLNLLTHVIYGSLLHASHPCNVSDVERMTLRISELRGLDVNTFMTRAKTIVRQLAGGSNASTGIELFWLAGLDYCAKTLALLSVHHVQRFIDNFSTLSPSFEGGRIFMEDDLISATEILCSHFHLLLCNLLSQTNEYVVSDIRAAPPLYRIILAEIMSKLFSDLITVIVEYMCKLEHLNTNGTFHVALKILKLIISWAKGHFLLSVVSPVLVSLVVYCDSVLFPQELLRNRDYRLYVDGFLPLFAANNSVASHRSPWSFSPALSSTMSGSVAVSVLAVLTEFTAGGCRKTPEAERSLWMLVEILDGDKDAAEQVLSAEELFPATAFNGTRYSLSDPGLILPLLAHTVKASSM</sequence>
<organism evidence="3 4">
    <name type="scientific">Trypanosoma rangeli</name>
    <dbReference type="NCBI Taxonomy" id="5698"/>
    <lineage>
        <taxon>Eukaryota</taxon>
        <taxon>Discoba</taxon>
        <taxon>Euglenozoa</taxon>
        <taxon>Kinetoplastea</taxon>
        <taxon>Metakinetoplastina</taxon>
        <taxon>Trypanosomatida</taxon>
        <taxon>Trypanosomatidae</taxon>
        <taxon>Trypanosoma</taxon>
        <taxon>Herpetosoma</taxon>
    </lineage>
</organism>
<protein>
    <submittedName>
        <fullName evidence="3">Putative AGP2beta-2</fullName>
    </submittedName>
</protein>
<evidence type="ECO:0000313" key="3">
    <source>
        <dbReference type="EMBL" id="RNF02366.1"/>
    </source>
</evidence>
<dbReference type="OrthoDB" id="241933at2759"/>
<dbReference type="OMA" id="SILMEFT"/>
<keyword evidence="4" id="KW-1185">Reference proteome</keyword>
<feature type="region of interest" description="Disordered" evidence="1">
    <location>
        <begin position="250"/>
        <end position="282"/>
    </location>
</feature>
<feature type="region of interest" description="Disordered" evidence="1">
    <location>
        <begin position="195"/>
        <end position="227"/>
    </location>
</feature>
<dbReference type="EMBL" id="MKGL01000234">
    <property type="protein sequence ID" value="RNF02366.1"/>
    <property type="molecule type" value="Genomic_DNA"/>
</dbReference>
<evidence type="ECO:0000313" key="4">
    <source>
        <dbReference type="Proteomes" id="UP000283634"/>
    </source>
</evidence>
<feature type="compositionally biased region" description="Basic and acidic residues" evidence="1">
    <location>
        <begin position="195"/>
        <end position="207"/>
    </location>
</feature>
<accession>A0A422NAB3</accession>
<evidence type="ECO:0000256" key="2">
    <source>
        <dbReference type="SAM" id="Phobius"/>
    </source>
</evidence>